<dbReference type="PROSITE" id="PS51419">
    <property type="entry name" value="RAB"/>
    <property type="match status" value="1"/>
</dbReference>
<evidence type="ECO:0000256" key="1">
    <source>
        <dbReference type="ARBA" id="ARBA00022741"/>
    </source>
</evidence>
<keyword evidence="1" id="KW-0547">Nucleotide-binding</keyword>
<dbReference type="PROSITE" id="PS51421">
    <property type="entry name" value="RAS"/>
    <property type="match status" value="1"/>
</dbReference>
<dbReference type="GO" id="GO:0007264">
    <property type="term" value="P:small GTPase-mediated signal transduction"/>
    <property type="evidence" value="ECO:0007669"/>
    <property type="project" value="InterPro"/>
</dbReference>
<dbReference type="InterPro" id="IPR003578">
    <property type="entry name" value="Small_GTPase_Rho"/>
</dbReference>
<evidence type="ECO:0000313" key="3">
    <source>
        <dbReference type="EMBL" id="KAK2152047.1"/>
    </source>
</evidence>
<accession>A0AAD9MZY9</accession>
<comment type="caution">
    <text evidence="3">The sequence shown here is derived from an EMBL/GenBank/DDBJ whole genome shotgun (WGS) entry which is preliminary data.</text>
</comment>
<proteinExistence type="predicted"/>
<dbReference type="SUPFAM" id="SSF52540">
    <property type="entry name" value="P-loop containing nucleoside triphosphate hydrolases"/>
    <property type="match status" value="1"/>
</dbReference>
<dbReference type="AlphaFoldDB" id="A0AAD9MZY9"/>
<keyword evidence="2" id="KW-0342">GTP-binding</keyword>
<evidence type="ECO:0000313" key="4">
    <source>
        <dbReference type="Proteomes" id="UP001208570"/>
    </source>
</evidence>
<dbReference type="EMBL" id="JAODUP010000341">
    <property type="protein sequence ID" value="KAK2152047.1"/>
    <property type="molecule type" value="Genomic_DNA"/>
</dbReference>
<dbReference type="SMART" id="SM00174">
    <property type="entry name" value="RHO"/>
    <property type="match status" value="1"/>
</dbReference>
<dbReference type="GO" id="GO:0005525">
    <property type="term" value="F:GTP binding"/>
    <property type="evidence" value="ECO:0007669"/>
    <property type="project" value="UniProtKB-KW"/>
</dbReference>
<dbReference type="GO" id="GO:0003924">
    <property type="term" value="F:GTPase activity"/>
    <property type="evidence" value="ECO:0007669"/>
    <property type="project" value="InterPro"/>
</dbReference>
<protein>
    <submittedName>
        <fullName evidence="3">Uncharacterized protein</fullName>
    </submittedName>
</protein>
<dbReference type="InterPro" id="IPR001806">
    <property type="entry name" value="Small_GTPase"/>
</dbReference>
<dbReference type="Gene3D" id="3.40.50.300">
    <property type="entry name" value="P-loop containing nucleotide triphosphate hydrolases"/>
    <property type="match status" value="1"/>
</dbReference>
<dbReference type="PANTHER" id="PTHR24072">
    <property type="entry name" value="RHO FAMILY GTPASE"/>
    <property type="match status" value="1"/>
</dbReference>
<organism evidence="3 4">
    <name type="scientific">Paralvinella palmiformis</name>
    <dbReference type="NCBI Taxonomy" id="53620"/>
    <lineage>
        <taxon>Eukaryota</taxon>
        <taxon>Metazoa</taxon>
        <taxon>Spiralia</taxon>
        <taxon>Lophotrochozoa</taxon>
        <taxon>Annelida</taxon>
        <taxon>Polychaeta</taxon>
        <taxon>Sedentaria</taxon>
        <taxon>Canalipalpata</taxon>
        <taxon>Terebellida</taxon>
        <taxon>Terebelliformia</taxon>
        <taxon>Alvinellidae</taxon>
        <taxon>Paralvinella</taxon>
    </lineage>
</organism>
<dbReference type="PROSITE" id="PS51420">
    <property type="entry name" value="RHO"/>
    <property type="match status" value="1"/>
</dbReference>
<sequence>MARPTRSRRFTVGSRYAARFAFRRLPAFCLSLSLGRKDDFDNLRPLCYPGTDVFLLCFSVVNPTSFHNVREKWVPELRKKFPKVPMILVGTLCDLRADVRELIQLDKYNERPVGEAEAEQAAREIGAVRYVECSALTQKNMKEVFDAAIFCALERRGLLAKAHGRGFGSRRWKRSKNGGHTVELVVERDSTPRGQGTNGGLAVREKKPQKSGWKKFCCFL</sequence>
<gene>
    <name evidence="3" type="ORF">LSH36_341g04008</name>
</gene>
<dbReference type="Proteomes" id="UP001208570">
    <property type="component" value="Unassembled WGS sequence"/>
</dbReference>
<dbReference type="SMART" id="SM00175">
    <property type="entry name" value="RAB"/>
    <property type="match status" value="1"/>
</dbReference>
<evidence type="ECO:0000256" key="2">
    <source>
        <dbReference type="ARBA" id="ARBA00023134"/>
    </source>
</evidence>
<keyword evidence="4" id="KW-1185">Reference proteome</keyword>
<name>A0AAD9MZY9_9ANNE</name>
<dbReference type="SMART" id="SM00173">
    <property type="entry name" value="RAS"/>
    <property type="match status" value="1"/>
</dbReference>
<reference evidence="3" key="1">
    <citation type="journal article" date="2023" name="Mol. Biol. Evol.">
        <title>Third-Generation Sequencing Reveals the Adaptive Role of the Epigenome in Three Deep-Sea Polychaetes.</title>
        <authorList>
            <person name="Perez M."/>
            <person name="Aroh O."/>
            <person name="Sun Y."/>
            <person name="Lan Y."/>
            <person name="Juniper S.K."/>
            <person name="Young C.R."/>
            <person name="Angers B."/>
            <person name="Qian P.Y."/>
        </authorList>
    </citation>
    <scope>NUCLEOTIDE SEQUENCE</scope>
    <source>
        <strain evidence="3">P08H-3</strain>
    </source>
</reference>
<dbReference type="PRINTS" id="PR00449">
    <property type="entry name" value="RASTRNSFRMNG"/>
</dbReference>
<dbReference type="Pfam" id="PF00071">
    <property type="entry name" value="Ras"/>
    <property type="match status" value="1"/>
</dbReference>
<dbReference type="InterPro" id="IPR027417">
    <property type="entry name" value="P-loop_NTPase"/>
</dbReference>